<keyword evidence="1" id="KW-0472">Membrane</keyword>
<dbReference type="EMBL" id="CAOQHR010000002">
    <property type="protein sequence ID" value="CAI6329554.1"/>
    <property type="molecule type" value="Genomic_DNA"/>
</dbReference>
<evidence type="ECO:0000313" key="3">
    <source>
        <dbReference type="Proteomes" id="UP001152607"/>
    </source>
</evidence>
<reference evidence="2" key="1">
    <citation type="submission" date="2023-01" db="EMBL/GenBank/DDBJ databases">
        <authorList>
            <person name="Van Ghelder C."/>
            <person name="Rancurel C."/>
        </authorList>
    </citation>
    <scope>NUCLEOTIDE SEQUENCE</scope>
    <source>
        <strain evidence="2">CNCM I-4278</strain>
    </source>
</reference>
<sequence length="57" mass="6329">MEHIINPFVQFLQPLLLFLSCAGILLLVFLTDIPGSGVDRILLFGFVLAIFFVFSGD</sequence>
<accession>A0A9W4U7D1</accession>
<name>A0A9W4U7D1_9PLEO</name>
<comment type="caution">
    <text evidence="2">The sequence shown here is derived from an EMBL/GenBank/DDBJ whole genome shotgun (WGS) entry which is preliminary data.</text>
</comment>
<proteinExistence type="predicted"/>
<dbReference type="Proteomes" id="UP001152607">
    <property type="component" value="Unassembled WGS sequence"/>
</dbReference>
<feature type="transmembrane region" description="Helical" evidence="1">
    <location>
        <begin position="12"/>
        <end position="30"/>
    </location>
</feature>
<dbReference type="AlphaFoldDB" id="A0A9W4U7D1"/>
<feature type="transmembrane region" description="Helical" evidence="1">
    <location>
        <begin position="37"/>
        <end position="54"/>
    </location>
</feature>
<gene>
    <name evidence="2" type="ORF">PDIGIT_LOCUS4139</name>
</gene>
<keyword evidence="1" id="KW-1133">Transmembrane helix</keyword>
<evidence type="ECO:0000256" key="1">
    <source>
        <dbReference type="SAM" id="Phobius"/>
    </source>
</evidence>
<keyword evidence="3" id="KW-1185">Reference proteome</keyword>
<evidence type="ECO:0000313" key="2">
    <source>
        <dbReference type="EMBL" id="CAI6329554.1"/>
    </source>
</evidence>
<organism evidence="2 3">
    <name type="scientific">Periconia digitata</name>
    <dbReference type="NCBI Taxonomy" id="1303443"/>
    <lineage>
        <taxon>Eukaryota</taxon>
        <taxon>Fungi</taxon>
        <taxon>Dikarya</taxon>
        <taxon>Ascomycota</taxon>
        <taxon>Pezizomycotina</taxon>
        <taxon>Dothideomycetes</taxon>
        <taxon>Pleosporomycetidae</taxon>
        <taxon>Pleosporales</taxon>
        <taxon>Massarineae</taxon>
        <taxon>Periconiaceae</taxon>
        <taxon>Periconia</taxon>
    </lineage>
</organism>
<protein>
    <submittedName>
        <fullName evidence="2">Uncharacterized protein</fullName>
    </submittedName>
</protein>
<keyword evidence="1" id="KW-0812">Transmembrane</keyword>